<evidence type="ECO:0000256" key="4">
    <source>
        <dbReference type="ARBA" id="ARBA00023136"/>
    </source>
</evidence>
<dbReference type="GO" id="GO:0016020">
    <property type="term" value="C:membrane"/>
    <property type="evidence" value="ECO:0007669"/>
    <property type="project" value="UniProtKB-SubCell"/>
</dbReference>
<name>A0A1A8P4L7_9TELE</name>
<accession>A0A1A8P4L7</accession>
<evidence type="ECO:0000256" key="2">
    <source>
        <dbReference type="ARBA" id="ARBA00022692"/>
    </source>
</evidence>
<keyword evidence="5" id="KW-1015">Disulfide bond</keyword>
<dbReference type="Pfam" id="PF01825">
    <property type="entry name" value="GPS"/>
    <property type="match status" value="1"/>
</dbReference>
<gene>
    <name evidence="7" type="primary">GPR97</name>
</gene>
<keyword evidence="2" id="KW-0812">Transmembrane</keyword>
<sequence length="72" mass="8156">RKSTSQKPLSACQAGSQPVKNLFQPVRLIFQRENKEETGTCVFWQESENLTGAGYWSTDGCHTDLSRDQFNC</sequence>
<dbReference type="InterPro" id="IPR000203">
    <property type="entry name" value="GPS"/>
</dbReference>
<reference evidence="7" key="2">
    <citation type="submission" date="2016-06" db="EMBL/GenBank/DDBJ databases">
        <title>The genome of a short-lived fish provides insights into sex chromosome evolution and the genetic control of aging.</title>
        <authorList>
            <person name="Reichwald K."/>
            <person name="Felder M."/>
            <person name="Petzold A."/>
            <person name="Koch P."/>
            <person name="Groth M."/>
            <person name="Platzer M."/>
        </authorList>
    </citation>
    <scope>NUCLEOTIDE SEQUENCE</scope>
    <source>
        <tissue evidence="7">Brain</tissue>
    </source>
</reference>
<protein>
    <submittedName>
        <fullName evidence="7">G protein-coupled receptor 97</fullName>
    </submittedName>
</protein>
<feature type="non-terminal residue" evidence="7">
    <location>
        <position position="1"/>
    </location>
</feature>
<evidence type="ECO:0000256" key="1">
    <source>
        <dbReference type="ARBA" id="ARBA00004370"/>
    </source>
</evidence>
<organism evidence="7">
    <name type="scientific">Nothobranchius rachovii</name>
    <name type="common">bluefin notho</name>
    <dbReference type="NCBI Taxonomy" id="451742"/>
    <lineage>
        <taxon>Eukaryota</taxon>
        <taxon>Metazoa</taxon>
        <taxon>Chordata</taxon>
        <taxon>Craniata</taxon>
        <taxon>Vertebrata</taxon>
        <taxon>Euteleostomi</taxon>
        <taxon>Actinopterygii</taxon>
        <taxon>Neopterygii</taxon>
        <taxon>Teleostei</taxon>
        <taxon>Neoteleostei</taxon>
        <taxon>Acanthomorphata</taxon>
        <taxon>Ovalentaria</taxon>
        <taxon>Atherinomorphae</taxon>
        <taxon>Cyprinodontiformes</taxon>
        <taxon>Nothobranchiidae</taxon>
        <taxon>Nothobranchius</taxon>
    </lineage>
</organism>
<proteinExistence type="predicted"/>
<reference evidence="7" key="1">
    <citation type="submission" date="2016-05" db="EMBL/GenBank/DDBJ databases">
        <authorList>
            <person name="Lavstsen T."/>
            <person name="Jespersen J.S."/>
        </authorList>
    </citation>
    <scope>NUCLEOTIDE SEQUENCE</scope>
    <source>
        <tissue evidence="7">Brain</tissue>
    </source>
</reference>
<dbReference type="Gene3D" id="2.60.220.50">
    <property type="match status" value="1"/>
</dbReference>
<evidence type="ECO:0000256" key="3">
    <source>
        <dbReference type="ARBA" id="ARBA00022989"/>
    </source>
</evidence>
<evidence type="ECO:0000313" key="7">
    <source>
        <dbReference type="EMBL" id="SBR75952.1"/>
    </source>
</evidence>
<dbReference type="InterPro" id="IPR046338">
    <property type="entry name" value="GAIN_dom_sf"/>
</dbReference>
<evidence type="ECO:0000259" key="6">
    <source>
        <dbReference type="PROSITE" id="PS50221"/>
    </source>
</evidence>
<dbReference type="PROSITE" id="PS50221">
    <property type="entry name" value="GAIN_B"/>
    <property type="match status" value="1"/>
</dbReference>
<dbReference type="EMBL" id="HAEI01001386">
    <property type="protein sequence ID" value="SBR75952.1"/>
    <property type="molecule type" value="Transcribed_RNA"/>
</dbReference>
<keyword evidence="7" id="KW-0675">Receptor</keyword>
<keyword evidence="3" id="KW-1133">Transmembrane helix</keyword>
<dbReference type="AlphaFoldDB" id="A0A1A8P4L7"/>
<feature type="non-terminal residue" evidence="7">
    <location>
        <position position="72"/>
    </location>
</feature>
<feature type="domain" description="GAIN-B" evidence="6">
    <location>
        <begin position="1"/>
        <end position="72"/>
    </location>
</feature>
<evidence type="ECO:0000256" key="5">
    <source>
        <dbReference type="ARBA" id="ARBA00023157"/>
    </source>
</evidence>
<comment type="subcellular location">
    <subcellularLocation>
        <location evidence="1">Membrane</location>
    </subcellularLocation>
</comment>
<keyword evidence="4" id="KW-0472">Membrane</keyword>
<dbReference type="InterPro" id="IPR057244">
    <property type="entry name" value="GAIN_B"/>
</dbReference>